<dbReference type="STRING" id="717773.Thicy_0188"/>
<evidence type="ECO:0000313" key="3">
    <source>
        <dbReference type="EMBL" id="AEG30964.1"/>
    </source>
</evidence>
<name>F6D9K7_THICA</name>
<dbReference type="SUPFAM" id="SSF51735">
    <property type="entry name" value="NAD(P)-binding Rossmann-fold domains"/>
    <property type="match status" value="1"/>
</dbReference>
<dbReference type="PRINTS" id="PR00081">
    <property type="entry name" value="GDHRDH"/>
</dbReference>
<dbReference type="PANTHER" id="PTHR44196">
    <property type="entry name" value="DEHYDROGENASE/REDUCTASE SDR FAMILY MEMBER 7B"/>
    <property type="match status" value="1"/>
</dbReference>
<evidence type="ECO:0000313" key="4">
    <source>
        <dbReference type="Proteomes" id="UP000009232"/>
    </source>
</evidence>
<organism evidence="3 4">
    <name type="scientific">Thiomicrospira cyclica (strain DSM 14477 / JCM 11371 / ALM1)</name>
    <name type="common">Thioalkalimicrobium cyclicum</name>
    <dbReference type="NCBI Taxonomy" id="717773"/>
    <lineage>
        <taxon>Bacteria</taxon>
        <taxon>Pseudomonadati</taxon>
        <taxon>Pseudomonadota</taxon>
        <taxon>Gammaproteobacteria</taxon>
        <taxon>Thiotrichales</taxon>
        <taxon>Piscirickettsiaceae</taxon>
        <taxon>Thiomicrospira</taxon>
    </lineage>
</organism>
<evidence type="ECO:0000256" key="2">
    <source>
        <dbReference type="ARBA" id="ARBA00023002"/>
    </source>
</evidence>
<dbReference type="PANTHER" id="PTHR44196:SF1">
    <property type="entry name" value="DEHYDROGENASE_REDUCTASE SDR FAMILY MEMBER 7B"/>
    <property type="match status" value="1"/>
</dbReference>
<dbReference type="eggNOG" id="COG0300">
    <property type="taxonomic scope" value="Bacteria"/>
</dbReference>
<dbReference type="InterPro" id="IPR036291">
    <property type="entry name" value="NAD(P)-bd_dom_sf"/>
</dbReference>
<keyword evidence="4" id="KW-1185">Reference proteome</keyword>
<dbReference type="Pfam" id="PF00106">
    <property type="entry name" value="adh_short"/>
    <property type="match status" value="1"/>
</dbReference>
<protein>
    <submittedName>
        <fullName evidence="3">Short-chain dehydrogenase/reductase SDR</fullName>
    </submittedName>
</protein>
<gene>
    <name evidence="3" type="ordered locus">Thicy_0188</name>
</gene>
<proteinExistence type="inferred from homology"/>
<dbReference type="EMBL" id="CP002776">
    <property type="protein sequence ID" value="AEG30964.1"/>
    <property type="molecule type" value="Genomic_DNA"/>
</dbReference>
<accession>F6D9K7</accession>
<dbReference type="AlphaFoldDB" id="F6D9K7"/>
<comment type="similarity">
    <text evidence="1">Belongs to the short-chain dehydrogenases/reductases (SDR) family.</text>
</comment>
<dbReference type="KEGG" id="tcy:Thicy_0188"/>
<dbReference type="GO" id="GO:0016491">
    <property type="term" value="F:oxidoreductase activity"/>
    <property type="evidence" value="ECO:0007669"/>
    <property type="project" value="UniProtKB-KW"/>
</dbReference>
<keyword evidence="2" id="KW-0560">Oxidoreductase</keyword>
<sequence>MKTHDLTKLFAKKVWLVGASQGIGLGLLKSWLADGVQVVASARNTQNSPELVSLLATYPEQLILLDLDVAADESFEAEVAQAWSAFDGLDAWFYNVGAYFPMSSHDWDMNAFMQMNQANYLGAVKLMLPLRDYFMAQGHGRWVWNASVAGYFGLPYGGGYSAPKAALINLAESLAPELAEAGIRLQIINHGFVKTRLTAKNDFAMPGLLEPEQAAEAINHGLVKNSGFEIRFPRGLVSFLSLLKCLPYRISLRLTQRMLKPKKEVADL</sequence>
<dbReference type="RefSeq" id="WP_013834747.1">
    <property type="nucleotide sequence ID" value="NC_015581.1"/>
</dbReference>
<dbReference type="GO" id="GO:0016020">
    <property type="term" value="C:membrane"/>
    <property type="evidence" value="ECO:0007669"/>
    <property type="project" value="TreeGrafter"/>
</dbReference>
<dbReference type="HOGENOM" id="CLU_010194_2_1_6"/>
<evidence type="ECO:0000256" key="1">
    <source>
        <dbReference type="ARBA" id="ARBA00006484"/>
    </source>
</evidence>
<dbReference type="Gene3D" id="3.40.50.720">
    <property type="entry name" value="NAD(P)-binding Rossmann-like Domain"/>
    <property type="match status" value="1"/>
</dbReference>
<reference evidence="3 4" key="1">
    <citation type="submission" date="2011-05" db="EMBL/GenBank/DDBJ databases">
        <title>Complete sequence of Thioalkalimicrobium cyclicum ALM1.</title>
        <authorList>
            <consortium name="US DOE Joint Genome Institute"/>
            <person name="Lucas S."/>
            <person name="Han J."/>
            <person name="Lapidus A."/>
            <person name="Cheng J.-F."/>
            <person name="Goodwin L."/>
            <person name="Pitluck S."/>
            <person name="Peters L."/>
            <person name="Mikhailova N."/>
            <person name="Davenport K."/>
            <person name="Han C."/>
            <person name="Tapia R."/>
            <person name="Land M."/>
            <person name="Hauser L."/>
            <person name="Kyrpides N."/>
            <person name="Ivanova N."/>
            <person name="Pagani I."/>
            <person name="Kappler U."/>
            <person name="Woyke T."/>
        </authorList>
    </citation>
    <scope>NUCLEOTIDE SEQUENCE [LARGE SCALE GENOMIC DNA]</scope>
    <source>
        <strain evidence="4">DSM 14477 / JCM 11371 / ALM1</strain>
    </source>
</reference>
<dbReference type="InterPro" id="IPR002347">
    <property type="entry name" value="SDR_fam"/>
</dbReference>
<dbReference type="Proteomes" id="UP000009232">
    <property type="component" value="Chromosome"/>
</dbReference>
<dbReference type="OrthoDB" id="335726at2"/>